<comment type="caution">
    <text evidence="1">The sequence shown here is derived from an EMBL/GenBank/DDBJ whole genome shotgun (WGS) entry which is preliminary data.</text>
</comment>
<dbReference type="Proteomes" id="UP001497535">
    <property type="component" value="Unassembled WGS sequence"/>
</dbReference>
<organism evidence="1 2">
    <name type="scientific">Meloidogyne enterolobii</name>
    <name type="common">Root-knot nematode worm</name>
    <name type="synonym">Meloidogyne mayaguensis</name>
    <dbReference type="NCBI Taxonomy" id="390850"/>
    <lineage>
        <taxon>Eukaryota</taxon>
        <taxon>Metazoa</taxon>
        <taxon>Ecdysozoa</taxon>
        <taxon>Nematoda</taxon>
        <taxon>Chromadorea</taxon>
        <taxon>Rhabditida</taxon>
        <taxon>Tylenchina</taxon>
        <taxon>Tylenchomorpha</taxon>
        <taxon>Tylenchoidea</taxon>
        <taxon>Meloidogynidae</taxon>
        <taxon>Meloidogyninae</taxon>
        <taxon>Meloidogyne</taxon>
    </lineage>
</organism>
<name>A0ACB1ADP2_MELEN</name>
<protein>
    <submittedName>
        <fullName evidence="1">Uncharacterized protein</fullName>
    </submittedName>
</protein>
<proteinExistence type="predicted"/>
<evidence type="ECO:0000313" key="2">
    <source>
        <dbReference type="Proteomes" id="UP001497535"/>
    </source>
</evidence>
<reference evidence="1" key="1">
    <citation type="submission" date="2023-11" db="EMBL/GenBank/DDBJ databases">
        <authorList>
            <person name="Poullet M."/>
        </authorList>
    </citation>
    <scope>NUCLEOTIDE SEQUENCE</scope>
    <source>
        <strain evidence="1">E1834</strain>
    </source>
</reference>
<gene>
    <name evidence="1" type="ORF">MENTE1834_LOCUS37364</name>
</gene>
<keyword evidence="2" id="KW-1185">Reference proteome</keyword>
<dbReference type="EMBL" id="CAVMJV010000078">
    <property type="protein sequence ID" value="CAK5089637.1"/>
    <property type="molecule type" value="Genomic_DNA"/>
</dbReference>
<sequence>MTQDSTGGTQLSPTHSNEDTPLRRAAITAQCHNLLQDFLILPNLVSNDSSHRAKEIGTKIEKGQAFSRKLWPRAVRASRRFGSPLFDCFSFPLSKKIFLEKKIMDWNPLPNKQLNASFSRLKYFCCSINYNLYLNRRQNKQSSLACFCNVKRFTLTFVLLIFCSSLVSIIILFTYLLTDVINLETFSSFYLQNNYLFTQPQQLEIQTFLLTSPQIEETTRLKEEQIALLVFCAKRPIAIKNHLEQLNRLRPSPELFPIFVSQDGFNIEVTNTIKEFNSKINYFTHLQHPEQKLPPAKAKDNYFKISQHYKWALDKIFLENGFKTVIITEDDLDIASDFFHYFNSTKPLLYSDPTIWCISAWNDNGNPSLVDWKGGINKLWRTDFFPGLGWMLTSQLWIELRENWPDIYWDDWLRNNNIRQNRVCIRPEISRTLHNLTVAGKGSSGLHDKTASFSQNDLKKLEKQNFDNWMRLELENSIQLSLQQVLNGKYKEYQHQKNLKKPSFIVQINDPREYRNLSKTFNLMADIRAGMMRTAYLGVVPFFTSNIQLYAVHYSVNISEFGMISSHKIYDNAWDLKSKYLDFSELYCTPKTWTGVCDPYSESMRNWFKTKGWIKRLELWGNMTVF</sequence>
<accession>A0ACB1ADP2</accession>
<evidence type="ECO:0000313" key="1">
    <source>
        <dbReference type="EMBL" id="CAK5089637.1"/>
    </source>
</evidence>